<dbReference type="Proteomes" id="UP000025227">
    <property type="component" value="Unplaced"/>
</dbReference>
<name>A0A7I5E6B2_HAECO</name>
<protein>
    <submittedName>
        <fullName evidence="2">Uncharacterized protein</fullName>
    </submittedName>
</protein>
<dbReference type="OrthoDB" id="5805355at2759"/>
<keyword evidence="1" id="KW-1185">Reference proteome</keyword>
<evidence type="ECO:0000313" key="1">
    <source>
        <dbReference type="Proteomes" id="UP000025227"/>
    </source>
</evidence>
<organism evidence="1 2">
    <name type="scientific">Haemonchus contortus</name>
    <name type="common">Barber pole worm</name>
    <dbReference type="NCBI Taxonomy" id="6289"/>
    <lineage>
        <taxon>Eukaryota</taxon>
        <taxon>Metazoa</taxon>
        <taxon>Ecdysozoa</taxon>
        <taxon>Nematoda</taxon>
        <taxon>Chromadorea</taxon>
        <taxon>Rhabditida</taxon>
        <taxon>Rhabditina</taxon>
        <taxon>Rhabditomorpha</taxon>
        <taxon>Strongyloidea</taxon>
        <taxon>Trichostrongylidae</taxon>
        <taxon>Haemonchus</taxon>
    </lineage>
</organism>
<dbReference type="OMA" id="HECDHEN"/>
<evidence type="ECO:0000313" key="2">
    <source>
        <dbReference type="WBParaSite" id="HCON_00025960-00001"/>
    </source>
</evidence>
<dbReference type="AlphaFoldDB" id="A0A7I5E6B2"/>
<proteinExistence type="predicted"/>
<accession>A0A7I5E6B2</accession>
<reference evidence="2" key="1">
    <citation type="submission" date="2020-12" db="UniProtKB">
        <authorList>
            <consortium name="WormBaseParasite"/>
        </authorList>
    </citation>
    <scope>IDENTIFICATION</scope>
    <source>
        <strain evidence="2">MHco3</strain>
    </source>
</reference>
<dbReference type="WBParaSite" id="HCON_00025960-00001">
    <property type="protein sequence ID" value="HCON_00025960-00001"/>
    <property type="gene ID" value="HCON_00025960"/>
</dbReference>
<sequence length="474" mass="55272">MNETEKKHFLHSINNEKYKEALLSFRSQPKDRPEFIRELANDAIIDALTKFRDNNDDDLRELVLLLFEAVHPEPLKFRICFNFITGRTSHHLNEVLIMQLSSILTESFRERHPADWEEFRDVLPVKLAENLPTSKNDNLLDAALETANILFSFKGIPFAIPDRMSEAFTQAMYSLDLDLHNAFPFLVMFSKSHPFSPKLVGISSPTVLIPSVYHGHFLARQLLEGLRIYVEESEYSRDNHYIQPMVTTLDVILNNLREVSSSDIDPCAEMILCLLSFIEDFDLHFFRLPIMTKCQDIIHLFPSQLRCLLLKLIVSRLIEDDEVDFDNESNLVAWFIDLYRKYLDEESFREELGSFLGILEDVRYNDMLEATNFYSSVFCLVQFIAIKGFNSAMLSEVETRLVGKIHDQLKDYIRLEEMRERDKKQRKEMEKIPKEVQLQLKLAPEEPVVDQLQLVMFGCEQAKKCIADAIERSK</sequence>